<reference evidence="4 5" key="1">
    <citation type="submission" date="2024-04" db="EMBL/GenBank/DDBJ databases">
        <authorList>
            <person name="Fracassetti M."/>
        </authorList>
    </citation>
    <scope>NUCLEOTIDE SEQUENCE [LARGE SCALE GENOMIC DNA]</scope>
</reference>
<dbReference type="InterPro" id="IPR045229">
    <property type="entry name" value="TPP_enz"/>
</dbReference>
<dbReference type="GO" id="GO:0000287">
    <property type="term" value="F:magnesium ion binding"/>
    <property type="evidence" value="ECO:0007669"/>
    <property type="project" value="InterPro"/>
</dbReference>
<sequence length="120" mass="12932">MGFGSFPCDHDLSLQMLGMHGTMYANYAIDNADLLLAIGVRFDDRVTGKVETFASRATIVHIDIDSAEIGKNKQPHIAMCADSKPALQGLNSVLEKKGSQFNLDFTSAAVPASSQLRRCG</sequence>
<organism evidence="4 5">
    <name type="scientific">Linum trigynum</name>
    <dbReference type="NCBI Taxonomy" id="586398"/>
    <lineage>
        <taxon>Eukaryota</taxon>
        <taxon>Viridiplantae</taxon>
        <taxon>Streptophyta</taxon>
        <taxon>Embryophyta</taxon>
        <taxon>Tracheophyta</taxon>
        <taxon>Spermatophyta</taxon>
        <taxon>Magnoliopsida</taxon>
        <taxon>eudicotyledons</taxon>
        <taxon>Gunneridae</taxon>
        <taxon>Pentapetalae</taxon>
        <taxon>rosids</taxon>
        <taxon>fabids</taxon>
        <taxon>Malpighiales</taxon>
        <taxon>Linaceae</taxon>
        <taxon>Linum</taxon>
    </lineage>
</organism>
<dbReference type="GO" id="GO:0009099">
    <property type="term" value="P:L-valine biosynthetic process"/>
    <property type="evidence" value="ECO:0007669"/>
    <property type="project" value="TreeGrafter"/>
</dbReference>
<dbReference type="PANTHER" id="PTHR18968:SF13">
    <property type="entry name" value="ACETOLACTATE SYNTHASE CATALYTIC SUBUNIT, MITOCHONDRIAL"/>
    <property type="match status" value="1"/>
</dbReference>
<dbReference type="GO" id="GO:0009097">
    <property type="term" value="P:isoleucine biosynthetic process"/>
    <property type="evidence" value="ECO:0007669"/>
    <property type="project" value="TreeGrafter"/>
</dbReference>
<dbReference type="Proteomes" id="UP001497516">
    <property type="component" value="Chromosome 9"/>
</dbReference>
<keyword evidence="2" id="KW-0786">Thiamine pyrophosphate</keyword>
<name>A0AAV2GS32_9ROSI</name>
<dbReference type="GO" id="GO:0030976">
    <property type="term" value="F:thiamine pyrophosphate binding"/>
    <property type="evidence" value="ECO:0007669"/>
    <property type="project" value="InterPro"/>
</dbReference>
<dbReference type="AlphaFoldDB" id="A0AAV2GS32"/>
<evidence type="ECO:0000313" key="5">
    <source>
        <dbReference type="Proteomes" id="UP001497516"/>
    </source>
</evidence>
<dbReference type="PANTHER" id="PTHR18968">
    <property type="entry name" value="THIAMINE PYROPHOSPHATE ENZYMES"/>
    <property type="match status" value="1"/>
</dbReference>
<dbReference type="InterPro" id="IPR029035">
    <property type="entry name" value="DHS-like_NAD/FAD-binding_dom"/>
</dbReference>
<dbReference type="GO" id="GO:0003984">
    <property type="term" value="F:acetolactate synthase activity"/>
    <property type="evidence" value="ECO:0007669"/>
    <property type="project" value="TreeGrafter"/>
</dbReference>
<accession>A0AAV2GS32</accession>
<evidence type="ECO:0000256" key="1">
    <source>
        <dbReference type="ARBA" id="ARBA00007812"/>
    </source>
</evidence>
<keyword evidence="5" id="KW-1185">Reference proteome</keyword>
<dbReference type="SUPFAM" id="SSF52467">
    <property type="entry name" value="DHS-like NAD/FAD-binding domain"/>
    <property type="match status" value="1"/>
</dbReference>
<evidence type="ECO:0000256" key="2">
    <source>
        <dbReference type="ARBA" id="ARBA00023052"/>
    </source>
</evidence>
<dbReference type="InterPro" id="IPR012000">
    <property type="entry name" value="Thiamin_PyroP_enz_cen_dom"/>
</dbReference>
<feature type="domain" description="Thiamine pyrophosphate enzyme central" evidence="3">
    <location>
        <begin position="1"/>
        <end position="90"/>
    </location>
</feature>
<dbReference type="GO" id="GO:0050660">
    <property type="term" value="F:flavin adenine dinucleotide binding"/>
    <property type="evidence" value="ECO:0007669"/>
    <property type="project" value="TreeGrafter"/>
</dbReference>
<dbReference type="GO" id="GO:0005948">
    <property type="term" value="C:acetolactate synthase complex"/>
    <property type="evidence" value="ECO:0007669"/>
    <property type="project" value="TreeGrafter"/>
</dbReference>
<dbReference type="Gene3D" id="3.40.50.1220">
    <property type="entry name" value="TPP-binding domain"/>
    <property type="match status" value="1"/>
</dbReference>
<dbReference type="Pfam" id="PF00205">
    <property type="entry name" value="TPP_enzyme_M"/>
    <property type="match status" value="1"/>
</dbReference>
<evidence type="ECO:0000313" key="4">
    <source>
        <dbReference type="EMBL" id="CAL1413142.1"/>
    </source>
</evidence>
<gene>
    <name evidence="4" type="ORF">LTRI10_LOCUS52393</name>
</gene>
<proteinExistence type="inferred from homology"/>
<protein>
    <recommendedName>
        <fullName evidence="3">Thiamine pyrophosphate enzyme central domain-containing protein</fullName>
    </recommendedName>
</protein>
<dbReference type="EMBL" id="OZ034822">
    <property type="protein sequence ID" value="CAL1413142.1"/>
    <property type="molecule type" value="Genomic_DNA"/>
</dbReference>
<evidence type="ECO:0000259" key="3">
    <source>
        <dbReference type="Pfam" id="PF00205"/>
    </source>
</evidence>
<comment type="similarity">
    <text evidence="1">Belongs to the TPP enzyme family.</text>
</comment>